<dbReference type="Proteomes" id="UP001236663">
    <property type="component" value="Unassembled WGS sequence"/>
</dbReference>
<dbReference type="RefSeq" id="WP_163384323.1">
    <property type="nucleotide sequence ID" value="NZ_JAUFQS010000007.1"/>
</dbReference>
<comment type="caution">
    <text evidence="1">The sequence shown here is derived from an EMBL/GenBank/DDBJ whole genome shotgun (WGS) entry which is preliminary data.</text>
</comment>
<name>A0ABT8C530_9BACT</name>
<accession>A0ABT8C530</accession>
<evidence type="ECO:0008006" key="3">
    <source>
        <dbReference type="Google" id="ProtNLM"/>
    </source>
</evidence>
<dbReference type="EMBL" id="JAUFQS010000007">
    <property type="protein sequence ID" value="MDN3687880.1"/>
    <property type="molecule type" value="Genomic_DNA"/>
</dbReference>
<gene>
    <name evidence="1" type="ORF">QWZ15_08565</name>
</gene>
<sequence>MELKRIDNIWHFFATQNQLFLKKEVNHEVCYSFLKNKIRLKHAFNPRFTGQSVLTLGPDSFEMAVESQSASKKKFGFHSPPVKVHQRLFFPKELLKLTVSFSITVEKDRFKNIRVTLEPFVPQTIKKTFHPVNYISEMLWGFRYFSETIKN</sequence>
<reference evidence="2" key="1">
    <citation type="journal article" date="2019" name="Int. J. Syst. Evol. Microbiol.">
        <title>The Global Catalogue of Microorganisms (GCM) 10K type strain sequencing project: providing services to taxonomists for standard genome sequencing and annotation.</title>
        <authorList>
            <consortium name="The Broad Institute Genomics Platform"/>
            <consortium name="The Broad Institute Genome Sequencing Center for Infectious Disease"/>
            <person name="Wu L."/>
            <person name="Ma J."/>
        </authorList>
    </citation>
    <scope>NUCLEOTIDE SEQUENCE [LARGE SCALE GENOMIC DNA]</scope>
    <source>
        <strain evidence="2">CECT 7706</strain>
    </source>
</reference>
<evidence type="ECO:0000313" key="2">
    <source>
        <dbReference type="Proteomes" id="UP001236663"/>
    </source>
</evidence>
<organism evidence="1 2">
    <name type="scientific">Cyclobacterium jeungdonense</name>
    <dbReference type="NCBI Taxonomy" id="708087"/>
    <lineage>
        <taxon>Bacteria</taxon>
        <taxon>Pseudomonadati</taxon>
        <taxon>Bacteroidota</taxon>
        <taxon>Cytophagia</taxon>
        <taxon>Cytophagales</taxon>
        <taxon>Cyclobacteriaceae</taxon>
        <taxon>Cyclobacterium</taxon>
    </lineage>
</organism>
<proteinExistence type="predicted"/>
<keyword evidence="2" id="KW-1185">Reference proteome</keyword>
<protein>
    <recommendedName>
        <fullName evidence="3">DUF1997 domain-containing protein</fullName>
    </recommendedName>
</protein>
<evidence type="ECO:0000313" key="1">
    <source>
        <dbReference type="EMBL" id="MDN3687880.1"/>
    </source>
</evidence>